<keyword evidence="3" id="KW-1185">Reference proteome</keyword>
<dbReference type="Proteomes" id="UP000622552">
    <property type="component" value="Unassembled WGS sequence"/>
</dbReference>
<accession>A0A8J7KWX7</accession>
<protein>
    <recommendedName>
        <fullName evidence="1">DUF3885 domain-containing protein</fullName>
    </recommendedName>
</protein>
<dbReference type="RefSeq" id="WP_197003964.1">
    <property type="nucleotide sequence ID" value="NZ_BONS01000022.1"/>
</dbReference>
<dbReference type="AlphaFoldDB" id="A0A8J7KWX7"/>
<organism evidence="2 3">
    <name type="scientific">Longispora fulva</name>
    <dbReference type="NCBI Taxonomy" id="619741"/>
    <lineage>
        <taxon>Bacteria</taxon>
        <taxon>Bacillati</taxon>
        <taxon>Actinomycetota</taxon>
        <taxon>Actinomycetes</taxon>
        <taxon>Micromonosporales</taxon>
        <taxon>Micromonosporaceae</taxon>
        <taxon>Longispora</taxon>
    </lineage>
</organism>
<dbReference type="EMBL" id="JADOUF010000001">
    <property type="protein sequence ID" value="MBG6137057.1"/>
    <property type="molecule type" value="Genomic_DNA"/>
</dbReference>
<comment type="caution">
    <text evidence="2">The sequence shown here is derived from an EMBL/GenBank/DDBJ whole genome shotgun (WGS) entry which is preliminary data.</text>
</comment>
<evidence type="ECO:0000313" key="3">
    <source>
        <dbReference type="Proteomes" id="UP000622552"/>
    </source>
</evidence>
<gene>
    <name evidence="2" type="ORF">IW245_003251</name>
</gene>
<reference evidence="2" key="1">
    <citation type="submission" date="2020-11" db="EMBL/GenBank/DDBJ databases">
        <title>Sequencing the genomes of 1000 actinobacteria strains.</title>
        <authorList>
            <person name="Klenk H.-P."/>
        </authorList>
    </citation>
    <scope>NUCLEOTIDE SEQUENCE</scope>
    <source>
        <strain evidence="2">DSM 45356</strain>
    </source>
</reference>
<name>A0A8J7KWX7_9ACTN</name>
<dbReference type="Pfam" id="PF13021">
    <property type="entry name" value="DUF3885"/>
    <property type="match status" value="1"/>
</dbReference>
<evidence type="ECO:0000313" key="2">
    <source>
        <dbReference type="EMBL" id="MBG6137057.1"/>
    </source>
</evidence>
<dbReference type="InterPro" id="IPR024976">
    <property type="entry name" value="DUF3885"/>
</dbReference>
<evidence type="ECO:0000259" key="1">
    <source>
        <dbReference type="Pfam" id="PF13021"/>
    </source>
</evidence>
<sequence length="203" mass="22500">MHLGPAEGPAIPAAGQGIDPTTLTDRWTELWPECAPVPTRLRAAYPDRWIRFRTLPEGRRHPASEEEYAAVLHRHNTVLDDLVTDGRVLVLTAAYSETLRADAAPHPGDTYWTSVLLTDERTGYEIHQHQYARLAPWSPGCLDPLLRTVATDLAATVLVADAELRWLCHPFAGGMDVILPTPEHRDALGARHPAWRSTRATGL</sequence>
<feature type="domain" description="DUF3885" evidence="1">
    <location>
        <begin position="39"/>
        <end position="198"/>
    </location>
</feature>
<proteinExistence type="predicted"/>